<feature type="transmembrane region" description="Helical" evidence="1">
    <location>
        <begin position="86"/>
        <end position="105"/>
    </location>
</feature>
<keyword evidence="1" id="KW-1133">Transmembrane helix</keyword>
<feature type="transmembrane region" description="Helical" evidence="1">
    <location>
        <begin position="31"/>
        <end position="51"/>
    </location>
</feature>
<feature type="transmembrane region" description="Helical" evidence="1">
    <location>
        <begin position="6"/>
        <end position="24"/>
    </location>
</feature>
<dbReference type="AlphaFoldDB" id="A0A3B0RFT7"/>
<organism evidence="2">
    <name type="scientific">hydrothermal vent metagenome</name>
    <dbReference type="NCBI Taxonomy" id="652676"/>
    <lineage>
        <taxon>unclassified sequences</taxon>
        <taxon>metagenomes</taxon>
        <taxon>ecological metagenomes</taxon>
    </lineage>
</organism>
<protein>
    <submittedName>
        <fullName evidence="2">Uncharacterized protein</fullName>
    </submittedName>
</protein>
<evidence type="ECO:0000256" key="1">
    <source>
        <dbReference type="SAM" id="Phobius"/>
    </source>
</evidence>
<keyword evidence="1" id="KW-0472">Membrane</keyword>
<reference evidence="2" key="1">
    <citation type="submission" date="2018-06" db="EMBL/GenBank/DDBJ databases">
        <authorList>
            <person name="Zhirakovskaya E."/>
        </authorList>
    </citation>
    <scope>NUCLEOTIDE SEQUENCE</scope>
</reference>
<name>A0A3B0RFT7_9ZZZZ</name>
<feature type="transmembrane region" description="Helical" evidence="1">
    <location>
        <begin position="111"/>
        <end position="136"/>
    </location>
</feature>
<accession>A0A3B0RFT7</accession>
<sequence length="147" mass="15972">MNFAQSSPFIYYACLLAACGYAFFRGNRTEYLGAAIILAGSLATTIGLSVFETAWTGFGTSTFYIDMIVLLALIHLTLVSDRFWPMWVTAFHLVAISVHVATAVAPDLAPWALATGSAFWAYPMLLALAIGAHEYVRPAEAERLRSG</sequence>
<gene>
    <name evidence="2" type="ORF">MNBD_ALPHA04-1946</name>
</gene>
<evidence type="ECO:0000313" key="2">
    <source>
        <dbReference type="EMBL" id="VAV92254.1"/>
    </source>
</evidence>
<proteinExistence type="predicted"/>
<feature type="transmembrane region" description="Helical" evidence="1">
    <location>
        <begin position="63"/>
        <end position="79"/>
    </location>
</feature>
<dbReference type="EMBL" id="UOEF01000138">
    <property type="protein sequence ID" value="VAV92254.1"/>
    <property type="molecule type" value="Genomic_DNA"/>
</dbReference>
<keyword evidence="1" id="KW-0812">Transmembrane</keyword>